<dbReference type="RefSeq" id="WP_009900718.1">
    <property type="nucleotide sequence ID" value="NZ_BIQW01000005.1"/>
</dbReference>
<organism evidence="1 2">
    <name type="scientific">Clostridioides difficile</name>
    <name type="common">Peptoclostridium difficile</name>
    <dbReference type="NCBI Taxonomy" id="1496"/>
    <lineage>
        <taxon>Bacteria</taxon>
        <taxon>Bacillati</taxon>
        <taxon>Bacillota</taxon>
        <taxon>Clostridia</taxon>
        <taxon>Peptostreptococcales</taxon>
        <taxon>Peptostreptococcaceae</taxon>
        <taxon>Clostridioides</taxon>
    </lineage>
</organism>
<protein>
    <recommendedName>
        <fullName evidence="3">GIY-YIG domain-containing protein</fullName>
    </recommendedName>
</protein>
<gene>
    <name evidence="1" type="ORF">SAMEA3375112_03399</name>
</gene>
<sequence>MNLQYFEKDKYYVYKHYIIDHDGKENVFYIGKGIGDRIYNQIRNEKWYDIVKNNNYNYNVDIIKYFENEKDALDYEVKLQLYYWSNGQCKGCADIDAAIGKEKIKKQNKLLEEGLVIQDDYLNKWLFKYELENIINTYELKDNKRRVMSANKFINYLKECNYRIEKIRKRTKKKQETLYKICNK</sequence>
<name>A0A9X8RLP0_CLODI</name>
<comment type="caution">
    <text evidence="1">The sequence shown here is derived from an EMBL/GenBank/DDBJ whole genome shotgun (WGS) entry which is preliminary data.</text>
</comment>
<evidence type="ECO:0000313" key="1">
    <source>
        <dbReference type="EMBL" id="SJT00329.1"/>
    </source>
</evidence>
<accession>A0A9X8RLP0</accession>
<dbReference type="AlphaFoldDB" id="A0A9X8RLP0"/>
<proteinExistence type="predicted"/>
<evidence type="ECO:0008006" key="3">
    <source>
        <dbReference type="Google" id="ProtNLM"/>
    </source>
</evidence>
<reference evidence="1 2" key="1">
    <citation type="submission" date="2017-02" db="EMBL/GenBank/DDBJ databases">
        <authorList>
            <consortium name="Pathogen Informatics"/>
        </authorList>
    </citation>
    <scope>NUCLEOTIDE SEQUENCE [LARGE SCALE GENOMIC DNA]</scope>
    <source>
        <strain evidence="1 2">VRECD0157</strain>
    </source>
</reference>
<dbReference type="Proteomes" id="UP000189137">
    <property type="component" value="Unassembled WGS sequence"/>
</dbReference>
<dbReference type="EMBL" id="FUPS01000014">
    <property type="protein sequence ID" value="SJT00329.1"/>
    <property type="molecule type" value="Genomic_DNA"/>
</dbReference>
<evidence type="ECO:0000313" key="2">
    <source>
        <dbReference type="Proteomes" id="UP000189137"/>
    </source>
</evidence>